<dbReference type="InterPro" id="IPR050740">
    <property type="entry name" value="Aldehyde_DH_Superfamily"/>
</dbReference>
<dbReference type="PANTHER" id="PTHR43353">
    <property type="entry name" value="SUCCINATE-SEMIALDEHYDE DEHYDROGENASE, MITOCHONDRIAL"/>
    <property type="match status" value="1"/>
</dbReference>
<dbReference type="FunFam" id="3.40.605.10:FF:000026">
    <property type="entry name" value="Aldehyde dehydrogenase, putative"/>
    <property type="match status" value="1"/>
</dbReference>
<dbReference type="PROSITE" id="PS00070">
    <property type="entry name" value="ALDEHYDE_DEHYDR_CYS"/>
    <property type="match status" value="1"/>
</dbReference>
<evidence type="ECO:0000256" key="2">
    <source>
        <dbReference type="ARBA" id="ARBA00023002"/>
    </source>
</evidence>
<comment type="similarity">
    <text evidence="1">Belongs to the aldehyde dehydrogenase family.</text>
</comment>
<evidence type="ECO:0000313" key="5">
    <source>
        <dbReference type="Proteomes" id="UP001066455"/>
    </source>
</evidence>
<dbReference type="Gene3D" id="3.40.309.10">
    <property type="entry name" value="Aldehyde Dehydrogenase, Chain A, domain 2"/>
    <property type="match status" value="1"/>
</dbReference>
<dbReference type="Gene3D" id="3.40.605.10">
    <property type="entry name" value="Aldehyde Dehydrogenase, Chain A, domain 1"/>
    <property type="match status" value="1"/>
</dbReference>
<dbReference type="InterPro" id="IPR016161">
    <property type="entry name" value="Ald_DH/histidinol_DH"/>
</dbReference>
<comment type="caution">
    <text evidence="4">The sequence shown here is derived from an EMBL/GenBank/DDBJ whole genome shotgun (WGS) entry which is preliminary data.</text>
</comment>
<dbReference type="GO" id="GO:0009450">
    <property type="term" value="P:gamma-aminobutyric acid catabolic process"/>
    <property type="evidence" value="ECO:0007669"/>
    <property type="project" value="InterPro"/>
</dbReference>
<gene>
    <name evidence="4" type="primary">gabD</name>
    <name evidence="4" type="ORF">MOE73_15440</name>
</gene>
<dbReference type="InterPro" id="IPR016163">
    <property type="entry name" value="Ald_DH_C"/>
</dbReference>
<dbReference type="GO" id="GO:0036243">
    <property type="term" value="F:succinate-semialdehyde dehydrogenase (NADP+) activity"/>
    <property type="evidence" value="ECO:0007669"/>
    <property type="project" value="UniProtKB-EC"/>
</dbReference>
<dbReference type="SUPFAM" id="SSF53720">
    <property type="entry name" value="ALDH-like"/>
    <property type="match status" value="1"/>
</dbReference>
<proteinExistence type="inferred from homology"/>
<name>A0AA90ESW6_9BACI</name>
<dbReference type="FunFam" id="3.40.309.10:FF:000004">
    <property type="entry name" value="Succinate-semialdehyde dehydrogenase I"/>
    <property type="match status" value="1"/>
</dbReference>
<dbReference type="CDD" id="cd07103">
    <property type="entry name" value="ALDH_F5_SSADH_GabD"/>
    <property type="match status" value="1"/>
</dbReference>
<dbReference type="InterPro" id="IPR010102">
    <property type="entry name" value="Succ_semiAld_DH"/>
</dbReference>
<dbReference type="Pfam" id="PF00171">
    <property type="entry name" value="Aldedh"/>
    <property type="match status" value="1"/>
</dbReference>
<evidence type="ECO:0000259" key="3">
    <source>
        <dbReference type="Pfam" id="PF00171"/>
    </source>
</evidence>
<evidence type="ECO:0000313" key="4">
    <source>
        <dbReference type="EMBL" id="MCY9281458.1"/>
    </source>
</evidence>
<dbReference type="GO" id="GO:0004777">
    <property type="term" value="F:succinate-semialdehyde dehydrogenase (NAD+) activity"/>
    <property type="evidence" value="ECO:0007669"/>
    <property type="project" value="TreeGrafter"/>
</dbReference>
<dbReference type="NCBIfam" id="TIGR01780">
    <property type="entry name" value="SSADH"/>
    <property type="match status" value="1"/>
</dbReference>
<sequence length="465" mass="50696">MTSMLEVYNPATGEKIKSVPQQSAKEVEEAVVRSHEAFQKWSKTSASERAGLLKKWFDLIVEQKDELAKLITLENGKPYAEAQGEVIYSAGYIEWYAEEAKRIYGRTVPASVTNKRIIVTRQGVGPVAAITPWNFPAAMITRKAAPALAAGCTFIIKPAPDTPLTALELVRLGHEAGIPKDVLQCVIGDGQEIGSIFTSHPLIRKITFTGSTPVGKHLMKNSAETVKHVSMELGGHAPLIVDEDANIDLAVKQTMLSKYRNAGQTCVCANRLIVHESVKDEFAEKLRAEVAKLKVGNGLEEGVSIGPIINKNGFQKIVDQINDAVNKGAKVLIGAEYESDDEKSCYFVHPTVLTDVDPSMTIMHEETFGPVAPITTFKTLDEAIKLANDTPYGLAAYFFTENYRRGIYLSENLDYGILGWNDGGPSTVQAPFGGMKESGIGREGGQEGIEPYLETKYLSIGLDES</sequence>
<evidence type="ECO:0000256" key="1">
    <source>
        <dbReference type="ARBA" id="ARBA00009986"/>
    </source>
</evidence>
<organism evidence="4 5">
    <name type="scientific">Bacillus haynesii</name>
    <dbReference type="NCBI Taxonomy" id="1925021"/>
    <lineage>
        <taxon>Bacteria</taxon>
        <taxon>Bacillati</taxon>
        <taxon>Bacillota</taxon>
        <taxon>Bacilli</taxon>
        <taxon>Bacillales</taxon>
        <taxon>Bacillaceae</taxon>
        <taxon>Bacillus</taxon>
    </lineage>
</organism>
<dbReference type="FunFam" id="3.40.605.10:FF:000005">
    <property type="entry name" value="Succinate-semialdehyde dehydrogenase I"/>
    <property type="match status" value="1"/>
</dbReference>
<keyword evidence="2 4" id="KW-0560">Oxidoreductase</keyword>
<accession>A0AA90ESW6</accession>
<dbReference type="InterPro" id="IPR015590">
    <property type="entry name" value="Aldehyde_DH_dom"/>
</dbReference>
<dbReference type="InterPro" id="IPR016160">
    <property type="entry name" value="Ald_DH_CS_CYS"/>
</dbReference>
<dbReference type="EC" id="1.2.1.79" evidence="4"/>
<protein>
    <submittedName>
        <fullName evidence="4">Succinate-semialdehyde dehydrogenase</fullName>
        <ecNumber evidence="4">1.2.1.79</ecNumber>
    </submittedName>
</protein>
<dbReference type="InterPro" id="IPR016162">
    <property type="entry name" value="Ald_DH_N"/>
</dbReference>
<dbReference type="AlphaFoldDB" id="A0AA90ESW6"/>
<feature type="domain" description="Aldehyde dehydrogenase" evidence="3">
    <location>
        <begin position="4"/>
        <end position="457"/>
    </location>
</feature>
<dbReference type="PANTHER" id="PTHR43353:SF5">
    <property type="entry name" value="SUCCINATE-SEMIALDEHYDE DEHYDROGENASE, MITOCHONDRIAL"/>
    <property type="match status" value="1"/>
</dbReference>
<dbReference type="RefSeq" id="WP_268297777.1">
    <property type="nucleotide sequence ID" value="NZ_JALAJL010000031.1"/>
</dbReference>
<reference evidence="4" key="1">
    <citation type="submission" date="2022-02" db="EMBL/GenBank/DDBJ databases">
        <title>Crop Bioprotection Bacillus Genome Sequencing.</title>
        <authorList>
            <person name="Dunlap C."/>
        </authorList>
    </citation>
    <scope>NUCLEOTIDE SEQUENCE</scope>
    <source>
        <strain evidence="4">T20C14</strain>
    </source>
</reference>
<dbReference type="EMBL" id="JALAXI010000013">
    <property type="protein sequence ID" value="MCY9281458.1"/>
    <property type="molecule type" value="Genomic_DNA"/>
</dbReference>
<dbReference type="Proteomes" id="UP001066455">
    <property type="component" value="Unassembled WGS sequence"/>
</dbReference>